<dbReference type="Proteomes" id="UP000823388">
    <property type="component" value="Chromosome 9K"/>
</dbReference>
<proteinExistence type="predicted"/>
<dbReference type="EMBL" id="CM029053">
    <property type="protein sequence ID" value="KAG2553681.1"/>
    <property type="molecule type" value="Genomic_DNA"/>
</dbReference>
<evidence type="ECO:0008006" key="3">
    <source>
        <dbReference type="Google" id="ProtNLM"/>
    </source>
</evidence>
<accession>A0A8T0NUR2</accession>
<name>A0A8T0NUR2_PANVG</name>
<sequence length="325" mass="36519">MEALNALISLADTMGSLRSLHHKIKERVFLYADDVAIFLKANRQDLVMLRTILEIFAGATGLRTNMTKCLISPIRCDLESTVTLLTNFPAKIEPFPIRYLGIPLGIRSLTKNDLQPLVDRVANRLPSWKAGLLTKAGRAVLIKSTLSAIPTHTALAINLSPWVIKCIDNCRRNFLWKGSKEAKGGHCLLAWPRVCRLPELGGLGIVDLQKFGYALRMRWLWLRRSDDLRPWLELPAEGERLVEAMFQASIYVELGDGKKALFWTDRWLQGQSLLDLAPCLCDAVGSRCKQQRTVADALLHDKWISDISGLSLCRSYWNICKPGIA</sequence>
<evidence type="ECO:0000313" key="1">
    <source>
        <dbReference type="EMBL" id="KAG2553681.1"/>
    </source>
</evidence>
<reference evidence="1" key="1">
    <citation type="submission" date="2020-05" db="EMBL/GenBank/DDBJ databases">
        <title>WGS assembly of Panicum virgatum.</title>
        <authorList>
            <person name="Lovell J.T."/>
            <person name="Jenkins J."/>
            <person name="Shu S."/>
            <person name="Juenger T.E."/>
            <person name="Schmutz J."/>
        </authorList>
    </citation>
    <scope>NUCLEOTIDE SEQUENCE</scope>
    <source>
        <strain evidence="1">AP13</strain>
    </source>
</reference>
<dbReference type="PANTHER" id="PTHR33116:SF78">
    <property type="entry name" value="OS12G0587133 PROTEIN"/>
    <property type="match status" value="1"/>
</dbReference>
<organism evidence="1 2">
    <name type="scientific">Panicum virgatum</name>
    <name type="common">Blackwell switchgrass</name>
    <dbReference type="NCBI Taxonomy" id="38727"/>
    <lineage>
        <taxon>Eukaryota</taxon>
        <taxon>Viridiplantae</taxon>
        <taxon>Streptophyta</taxon>
        <taxon>Embryophyta</taxon>
        <taxon>Tracheophyta</taxon>
        <taxon>Spermatophyta</taxon>
        <taxon>Magnoliopsida</taxon>
        <taxon>Liliopsida</taxon>
        <taxon>Poales</taxon>
        <taxon>Poaceae</taxon>
        <taxon>PACMAD clade</taxon>
        <taxon>Panicoideae</taxon>
        <taxon>Panicodae</taxon>
        <taxon>Paniceae</taxon>
        <taxon>Panicinae</taxon>
        <taxon>Panicum</taxon>
        <taxon>Panicum sect. Hiantes</taxon>
    </lineage>
</organism>
<keyword evidence="2" id="KW-1185">Reference proteome</keyword>
<dbReference type="PANTHER" id="PTHR33116">
    <property type="entry name" value="REVERSE TRANSCRIPTASE ZINC-BINDING DOMAIN-CONTAINING PROTEIN-RELATED-RELATED"/>
    <property type="match status" value="1"/>
</dbReference>
<gene>
    <name evidence="1" type="ORF">PVAP13_9KG541126</name>
</gene>
<protein>
    <recommendedName>
        <fullName evidence="3">Reverse transcriptase domain-containing protein</fullName>
    </recommendedName>
</protein>
<evidence type="ECO:0000313" key="2">
    <source>
        <dbReference type="Proteomes" id="UP000823388"/>
    </source>
</evidence>
<dbReference type="AlphaFoldDB" id="A0A8T0NUR2"/>
<comment type="caution">
    <text evidence="1">The sequence shown here is derived from an EMBL/GenBank/DDBJ whole genome shotgun (WGS) entry which is preliminary data.</text>
</comment>